<evidence type="ECO:0000313" key="1">
    <source>
        <dbReference type="EMBL" id="PKR55400.1"/>
    </source>
</evidence>
<dbReference type="Proteomes" id="UP000233597">
    <property type="component" value="Unassembled WGS sequence"/>
</dbReference>
<dbReference type="OrthoDB" id="5919053at2"/>
<protein>
    <submittedName>
        <fullName evidence="1">Uncharacterized protein</fullName>
    </submittedName>
</protein>
<proteinExistence type="predicted"/>
<gene>
    <name evidence="1" type="ORF">COO20_04315</name>
</gene>
<sequence length="382" mass="42199">MQTTNQMMAALLSNNPSYNLGQNFLRQGTQQAVLPGQAIGNSLTTLAGLLATKKGREEARTQVDDQNKQLGLLLQNSGFAVPDGVDPGMALPILQAKSQMDQAKAMNDFRVNQAKYQQGQDKLNYDLRVKEAERDQQNMDRRFGFQEARAAAGDAQDNRNYELALRKADDARSTQQAALDLKKSALDNAQQAKANKDQDQMQTRTTNMRKEYTGMIKNANVMNENYSKMLQAANDPSAAGDISLIFAYMKMLDPQSVVREGEFATAENSGGVPEAILNMYNKARDGTRLQPEQRLDFLNQARAQYQGAMKIADNIDQWYTGLAQDAGIDPTQVIMPRPEFGGQYDEVAAKLGGGTNMAASPDGIDPELWAVMSPEEKLLWQN</sequence>
<dbReference type="RefSeq" id="WP_101264449.1">
    <property type="nucleotide sequence ID" value="NZ_NWTK01000002.1"/>
</dbReference>
<comment type="caution">
    <text evidence="1">The sequence shown here is derived from an EMBL/GenBank/DDBJ whole genome shotgun (WGS) entry which is preliminary data.</text>
</comment>
<organism evidence="1 2">
    <name type="scientific">Thalassospira marina</name>
    <dbReference type="NCBI Taxonomy" id="2048283"/>
    <lineage>
        <taxon>Bacteria</taxon>
        <taxon>Pseudomonadati</taxon>
        <taxon>Pseudomonadota</taxon>
        <taxon>Alphaproteobacteria</taxon>
        <taxon>Rhodospirillales</taxon>
        <taxon>Thalassospiraceae</taxon>
        <taxon>Thalassospira</taxon>
    </lineage>
</organism>
<reference evidence="1 2" key="1">
    <citation type="submission" date="2017-09" db="EMBL/GenBank/DDBJ databases">
        <title>Biodiversity and function of Thalassospira species in the particle-attached aromatic-hydrocarbon-degrading consortia from the surface seawater of the South China Sea.</title>
        <authorList>
            <person name="Dong C."/>
            <person name="Liu R."/>
            <person name="Shao Z."/>
        </authorList>
    </citation>
    <scope>NUCLEOTIDE SEQUENCE [LARGE SCALE GENOMIC DNA]</scope>
    <source>
        <strain evidence="1 2">CSC1P2</strain>
    </source>
</reference>
<accession>A0A2N3KY39</accession>
<evidence type="ECO:0000313" key="2">
    <source>
        <dbReference type="Proteomes" id="UP000233597"/>
    </source>
</evidence>
<dbReference type="EMBL" id="NWTK01000002">
    <property type="protein sequence ID" value="PKR55400.1"/>
    <property type="molecule type" value="Genomic_DNA"/>
</dbReference>
<dbReference type="AlphaFoldDB" id="A0A2N3KY39"/>
<name>A0A2N3KY39_9PROT</name>